<dbReference type="Gene3D" id="3.20.20.140">
    <property type="entry name" value="Metal-dependent hydrolases"/>
    <property type="match status" value="1"/>
</dbReference>
<dbReference type="InterPro" id="IPR032466">
    <property type="entry name" value="Metal_Hydrolase"/>
</dbReference>
<keyword evidence="2" id="KW-1185">Reference proteome</keyword>
<dbReference type="EMBL" id="SRXV01000001">
    <property type="protein sequence ID" value="TGY94191.1"/>
    <property type="molecule type" value="Genomic_DNA"/>
</dbReference>
<dbReference type="PROSITE" id="PS51318">
    <property type="entry name" value="TAT"/>
    <property type="match status" value="1"/>
</dbReference>
<dbReference type="GO" id="GO:0070573">
    <property type="term" value="F:metallodipeptidase activity"/>
    <property type="evidence" value="ECO:0007669"/>
    <property type="project" value="InterPro"/>
</dbReference>
<dbReference type="SUPFAM" id="SSF51556">
    <property type="entry name" value="Metallo-dependent hydrolases"/>
    <property type="match status" value="1"/>
</dbReference>
<dbReference type="InterPro" id="IPR008257">
    <property type="entry name" value="Pept_M19"/>
</dbReference>
<dbReference type="Pfam" id="PF01244">
    <property type="entry name" value="Peptidase_M19"/>
    <property type="match status" value="1"/>
</dbReference>
<reference evidence="1 2" key="1">
    <citation type="journal article" date="2013" name="Int. J. Syst. Evol. Microbiol.">
        <title>Marinicauda pacifica gen. nov., sp. nov., a prosthecate alphaproteobacterium of the family Hyphomonadaceae isolated from deep seawater.</title>
        <authorList>
            <person name="Zhang X.Y."/>
            <person name="Li G.W."/>
            <person name="Wang C.S."/>
            <person name="Zhang Y.J."/>
            <person name="Xu X.W."/>
            <person name="Li H."/>
            <person name="Liu A."/>
            <person name="Liu C."/>
            <person name="Xie B.B."/>
            <person name="Qin Q.L."/>
            <person name="Xu Z."/>
            <person name="Chen X.L."/>
            <person name="Zhou B.C."/>
            <person name="Zhang Y.Z."/>
        </authorList>
    </citation>
    <scope>NUCLEOTIDE SEQUENCE [LARGE SCALE GENOMIC DNA]</scope>
    <source>
        <strain evidence="1 2">P-1 km-3</strain>
    </source>
</reference>
<organism evidence="1 2">
    <name type="scientific">Marinicauda pacifica</name>
    <dbReference type="NCBI Taxonomy" id="1133559"/>
    <lineage>
        <taxon>Bacteria</taxon>
        <taxon>Pseudomonadati</taxon>
        <taxon>Pseudomonadota</taxon>
        <taxon>Alphaproteobacteria</taxon>
        <taxon>Maricaulales</taxon>
        <taxon>Maricaulaceae</taxon>
        <taxon>Marinicauda</taxon>
    </lineage>
</organism>
<dbReference type="InterPro" id="IPR006311">
    <property type="entry name" value="TAT_signal"/>
</dbReference>
<gene>
    <name evidence="1" type="ORF">E5162_02630</name>
</gene>
<accession>A0A4S2HEH1</accession>
<comment type="caution">
    <text evidence="1">The sequence shown here is derived from an EMBL/GenBank/DDBJ whole genome shotgun (WGS) entry which is preliminary data.</text>
</comment>
<dbReference type="Proteomes" id="UP000305451">
    <property type="component" value="Unassembled WGS sequence"/>
</dbReference>
<name>A0A4S2HEH1_9PROT</name>
<dbReference type="PROSITE" id="PS51365">
    <property type="entry name" value="RENAL_DIPEPTIDASE_2"/>
    <property type="match status" value="1"/>
</dbReference>
<sequence length="397" mass="43373">MKLTANSKVKNARGATRRNLLKGGLGAALAAPMLNSAGFRVFAQSETTYSARAIELVDRSLVIDMLSILADLGDMLEAGYSESPKLEDGLAITDAHLEKLRTSGINVFHPAVGLGGRDSALAFIARLNAYAAERPDVFRRIDAVSDFDRIMEEGRIGYIVGIQNAQHFETPDDVNEFYNLGQRVSQLTYNSQNRIGAGATERVDGGVTHFGAAIIERMNEVGMAVDVSHCGDRTTLDAFEISSAPVLITHSNARALVGNHPRAKSDEAIRAMARQGGVMGITGVRNFVRDREPTTIEHLLDHFDYVADLVGIEHVGVGTDMDADGYDDVPQPAYDRLRSGYNESYAFRGRIDTDGFDHPKKIFDLTEGLIRRGYSDADIELVLGGNFRRALGQIWKP</sequence>
<evidence type="ECO:0000313" key="2">
    <source>
        <dbReference type="Proteomes" id="UP000305451"/>
    </source>
</evidence>
<dbReference type="PANTHER" id="PTHR10443:SF12">
    <property type="entry name" value="DIPEPTIDASE"/>
    <property type="match status" value="1"/>
</dbReference>
<dbReference type="GO" id="GO:0006508">
    <property type="term" value="P:proteolysis"/>
    <property type="evidence" value="ECO:0007669"/>
    <property type="project" value="InterPro"/>
</dbReference>
<evidence type="ECO:0000313" key="1">
    <source>
        <dbReference type="EMBL" id="TGY94191.1"/>
    </source>
</evidence>
<dbReference type="RefSeq" id="WP_135943386.1">
    <property type="nucleotide sequence ID" value="NZ_BMEI01000001.1"/>
</dbReference>
<dbReference type="OrthoDB" id="9804920at2"/>
<dbReference type="AlphaFoldDB" id="A0A4S2HEH1"/>
<proteinExistence type="predicted"/>
<dbReference type="PANTHER" id="PTHR10443">
    <property type="entry name" value="MICROSOMAL DIPEPTIDASE"/>
    <property type="match status" value="1"/>
</dbReference>
<protein>
    <submittedName>
        <fullName evidence="1">Dipeptidase</fullName>
    </submittedName>
</protein>